<keyword evidence="5 9" id="KW-0067">ATP-binding</keyword>
<evidence type="ECO:0000259" key="11">
    <source>
        <dbReference type="Pfam" id="PF00294"/>
    </source>
</evidence>
<dbReference type="InterPro" id="IPR002139">
    <property type="entry name" value="Ribo/fructo_kinase"/>
</dbReference>
<evidence type="ECO:0000256" key="4">
    <source>
        <dbReference type="ARBA" id="ARBA00022777"/>
    </source>
</evidence>
<keyword evidence="6 9" id="KW-0460">Magnesium</keyword>
<dbReference type="InterPro" id="IPR011877">
    <property type="entry name" value="Ribokinase"/>
</dbReference>
<dbReference type="PRINTS" id="PR00990">
    <property type="entry name" value="RIBOKINASE"/>
</dbReference>
<evidence type="ECO:0000313" key="13">
    <source>
        <dbReference type="Proteomes" id="UP001345013"/>
    </source>
</evidence>
<dbReference type="Pfam" id="PF00294">
    <property type="entry name" value="PfkB"/>
    <property type="match status" value="1"/>
</dbReference>
<evidence type="ECO:0000256" key="9">
    <source>
        <dbReference type="HAMAP-Rule" id="MF_03215"/>
    </source>
</evidence>
<dbReference type="HAMAP" id="MF_01987">
    <property type="entry name" value="Ribokinase"/>
    <property type="match status" value="1"/>
</dbReference>
<keyword evidence="2 9" id="KW-0479">Metal-binding</keyword>
<proteinExistence type="inferred from homology"/>
<sequence>MSSKVIAVVGTINSDNTLIVQRVPDPGESVRAQNFKQSCGGKGANAAIASFRSSHRCVQKEVQSEDGKEEHQFVKAYDEVAEIEVRLIAAIGDDANGRTCRANLQANGIDISGVHEVPDSITGMSFCIVEEDTGQNRVMSHRGANDLHKVDDYKEPGFLDGVDLLISHLALPLDIVEQLLETAGKAGVEILLNAAPAQSFYRRLWRYITHLIVNETEAGILSGREVKDVTVGSCPQIAEMFLKKGAKNVVITLGENGAYYATKGPDGKVIGGHVAALDVEVKDTTGAGDTFVGTYASDYLQQKSQLRWDIKEAVERASRASAWTIGAIGAQAAIPWSDQIDSIRAKENAQEGTDGVQELIAPDDHAHAPQQET</sequence>
<feature type="binding site" evidence="9">
    <location>
        <begin position="41"/>
        <end position="45"/>
    </location>
    <ligand>
        <name>substrate</name>
    </ligand>
</feature>
<feature type="region of interest" description="Disordered" evidence="10">
    <location>
        <begin position="347"/>
        <end position="373"/>
    </location>
</feature>
<dbReference type="EMBL" id="JAVRRG010000099">
    <property type="protein sequence ID" value="KAK5086149.1"/>
    <property type="molecule type" value="Genomic_DNA"/>
</dbReference>
<comment type="cofactor">
    <cofactor evidence="9">
        <name>Mg(2+)</name>
        <dbReference type="ChEBI" id="CHEBI:18420"/>
    </cofactor>
    <text evidence="9">Requires a divalent cation, most likely magnesium in vivo, as an electrophilic catalyst to aid phosphoryl group transfer. It is the chelate of the metal and the nucleotide that is the actual substrate.</text>
</comment>
<keyword evidence="4 9" id="KW-0418">Kinase</keyword>
<evidence type="ECO:0000256" key="7">
    <source>
        <dbReference type="ARBA" id="ARBA00022958"/>
    </source>
</evidence>
<comment type="activity regulation">
    <text evidence="9">Activated by a monovalent cation that binds near, but not in, the active site. The most likely occupant of the site in vivo is potassium. Ion binding induces a conformational change that may alter substrate affinity.</text>
</comment>
<evidence type="ECO:0000256" key="10">
    <source>
        <dbReference type="SAM" id="MobiDB-lite"/>
    </source>
</evidence>
<keyword evidence="7 9" id="KW-0630">Potassium</keyword>
<feature type="binding site" evidence="9">
    <location>
        <position position="289"/>
    </location>
    <ligand>
        <name>substrate</name>
    </ligand>
</feature>
<feature type="binding site" evidence="9">
    <location>
        <position position="285"/>
    </location>
    <ligand>
        <name>K(+)</name>
        <dbReference type="ChEBI" id="CHEBI:29103"/>
    </ligand>
</feature>
<evidence type="ECO:0000256" key="2">
    <source>
        <dbReference type="ARBA" id="ARBA00022723"/>
    </source>
</evidence>
<dbReference type="CDD" id="cd01174">
    <property type="entry name" value="ribokinase"/>
    <property type="match status" value="1"/>
</dbReference>
<feature type="binding site" evidence="9">
    <location>
        <begin position="252"/>
        <end position="257"/>
    </location>
    <ligand>
        <name>ATP</name>
        <dbReference type="ChEBI" id="CHEBI:30616"/>
    </ligand>
</feature>
<dbReference type="SUPFAM" id="SSF53613">
    <property type="entry name" value="Ribokinase-like"/>
    <property type="match status" value="1"/>
</dbReference>
<keyword evidence="8 9" id="KW-0119">Carbohydrate metabolism</keyword>
<dbReference type="InterPro" id="IPR029056">
    <property type="entry name" value="Ribokinase-like"/>
</dbReference>
<feature type="binding site" evidence="9">
    <location>
        <position position="329"/>
    </location>
    <ligand>
        <name>K(+)</name>
        <dbReference type="ChEBI" id="CHEBI:29103"/>
    </ligand>
</feature>
<evidence type="ECO:0000256" key="1">
    <source>
        <dbReference type="ARBA" id="ARBA00022679"/>
    </source>
</evidence>
<protein>
    <recommendedName>
        <fullName evidence="9">Ribokinase</fullName>
        <shortName evidence="9">RK</shortName>
        <ecNumber evidence="9">2.7.1.15</ecNumber>
    </recommendedName>
</protein>
<feature type="binding site" evidence="9">
    <location>
        <position position="324"/>
    </location>
    <ligand>
        <name>K(+)</name>
        <dbReference type="ChEBI" id="CHEBI:29103"/>
    </ligand>
</feature>
<comment type="subcellular location">
    <subcellularLocation>
        <location evidence="9">Cytoplasm</location>
    </subcellularLocation>
    <subcellularLocation>
        <location evidence="9">Nucleus</location>
    </subcellularLocation>
</comment>
<keyword evidence="13" id="KW-1185">Reference proteome</keyword>
<feature type="binding site" evidence="9">
    <location>
        <position position="327"/>
    </location>
    <ligand>
        <name>K(+)</name>
        <dbReference type="ChEBI" id="CHEBI:29103"/>
    </ligand>
</feature>
<keyword evidence="3 9" id="KW-0547">Nucleotide-binding</keyword>
<keyword evidence="9" id="KW-0963">Cytoplasm</keyword>
<comment type="subunit">
    <text evidence="9">Homodimer.</text>
</comment>
<evidence type="ECO:0000256" key="8">
    <source>
        <dbReference type="ARBA" id="ARBA00023277"/>
    </source>
</evidence>
<dbReference type="Gene3D" id="3.40.1190.20">
    <property type="match status" value="1"/>
</dbReference>
<evidence type="ECO:0000256" key="3">
    <source>
        <dbReference type="ARBA" id="ARBA00022741"/>
    </source>
</evidence>
<feature type="active site" description="Proton acceptor" evidence="9">
    <location>
        <position position="289"/>
    </location>
</feature>
<feature type="binding site" evidence="9">
    <location>
        <begin position="13"/>
        <end position="15"/>
    </location>
    <ligand>
        <name>substrate</name>
    </ligand>
</feature>
<comment type="function">
    <text evidence="9">Catalyzes the phosphorylation of ribose at O-5 in a reaction requiring ATP and magnesium. The resulting D-ribose-5-phosphate can then be used either for sythesis of nucleotides, histidine, and tryptophan, or as a component of the pentose phosphate pathway.</text>
</comment>
<gene>
    <name evidence="12" type="ORF">LTR24_007002</name>
</gene>
<feature type="domain" description="Carbohydrate kinase PfkB" evidence="11">
    <location>
        <begin position="6"/>
        <end position="335"/>
    </location>
</feature>
<organism evidence="12 13">
    <name type="scientific">Lithohypha guttulata</name>
    <dbReference type="NCBI Taxonomy" id="1690604"/>
    <lineage>
        <taxon>Eukaryota</taxon>
        <taxon>Fungi</taxon>
        <taxon>Dikarya</taxon>
        <taxon>Ascomycota</taxon>
        <taxon>Pezizomycotina</taxon>
        <taxon>Eurotiomycetes</taxon>
        <taxon>Chaetothyriomycetidae</taxon>
        <taxon>Chaetothyriales</taxon>
        <taxon>Trichomeriaceae</taxon>
        <taxon>Lithohypha</taxon>
    </lineage>
</organism>
<dbReference type="InterPro" id="IPR011611">
    <property type="entry name" value="PfkB_dom"/>
</dbReference>
<keyword evidence="9" id="KW-0539">Nucleus</keyword>
<dbReference type="Proteomes" id="UP001345013">
    <property type="component" value="Unassembled WGS sequence"/>
</dbReference>
<name>A0ABR0K494_9EURO</name>
<comment type="similarity">
    <text evidence="9">Belongs to the carbohydrate kinase PfkB family. Ribokinase subfamily.</text>
</comment>
<evidence type="ECO:0000256" key="5">
    <source>
        <dbReference type="ARBA" id="ARBA00022840"/>
    </source>
</evidence>
<feature type="binding site" evidence="9">
    <location>
        <position position="283"/>
    </location>
    <ligand>
        <name>K(+)</name>
        <dbReference type="ChEBI" id="CHEBI:29103"/>
    </ligand>
</feature>
<evidence type="ECO:0000256" key="6">
    <source>
        <dbReference type="ARBA" id="ARBA00022842"/>
    </source>
</evidence>
<reference evidence="12 13" key="1">
    <citation type="submission" date="2023-08" db="EMBL/GenBank/DDBJ databases">
        <title>Black Yeasts Isolated from many extreme environments.</title>
        <authorList>
            <person name="Coleine C."/>
            <person name="Stajich J.E."/>
            <person name="Selbmann L."/>
        </authorList>
    </citation>
    <scope>NUCLEOTIDE SEQUENCE [LARGE SCALE GENOMIC DNA]</scope>
    <source>
        <strain evidence="12 13">CCFEE 5885</strain>
    </source>
</reference>
<evidence type="ECO:0000313" key="12">
    <source>
        <dbReference type="EMBL" id="KAK5086149.1"/>
    </source>
</evidence>
<keyword evidence="1 9" id="KW-0808">Transferase</keyword>
<comment type="catalytic activity">
    <reaction evidence="9">
        <text>D-ribose + ATP = D-ribose 5-phosphate + ADP + H(+)</text>
        <dbReference type="Rhea" id="RHEA:13697"/>
        <dbReference type="ChEBI" id="CHEBI:15378"/>
        <dbReference type="ChEBI" id="CHEBI:30616"/>
        <dbReference type="ChEBI" id="CHEBI:47013"/>
        <dbReference type="ChEBI" id="CHEBI:78346"/>
        <dbReference type="ChEBI" id="CHEBI:456216"/>
        <dbReference type="EC" id="2.7.1.15"/>
    </reaction>
</comment>
<feature type="binding site" evidence="9">
    <location>
        <position position="214"/>
    </location>
    <ligand>
        <name>ATP</name>
        <dbReference type="ChEBI" id="CHEBI:30616"/>
    </ligand>
</feature>
<comment type="caution">
    <text evidence="9">Lacks conserved residue(s) required for the propagation of feature annotation.</text>
</comment>
<feature type="binding site" evidence="9">
    <location>
        <begin position="288"/>
        <end position="289"/>
    </location>
    <ligand>
        <name>ATP</name>
        <dbReference type="ChEBI" id="CHEBI:30616"/>
    </ligand>
</feature>
<comment type="pathway">
    <text evidence="9">Carbohydrate metabolism; D-ribose degradation; D-ribose 5-phosphate from beta-D-ribopyranose: step 2/2.</text>
</comment>
<comment type="caution">
    <text evidence="12">The sequence shown here is derived from an EMBL/GenBank/DDBJ whole genome shotgun (WGS) entry which is preliminary data.</text>
</comment>
<dbReference type="PANTHER" id="PTHR10584:SF166">
    <property type="entry name" value="RIBOKINASE"/>
    <property type="match status" value="1"/>
</dbReference>
<dbReference type="EC" id="2.7.1.15" evidence="9"/>
<dbReference type="PANTHER" id="PTHR10584">
    <property type="entry name" value="SUGAR KINASE"/>
    <property type="match status" value="1"/>
</dbReference>
<accession>A0ABR0K494</accession>